<dbReference type="VEuPathDB" id="VectorBase:SCAU012488"/>
<dbReference type="OrthoDB" id="6757328at2759"/>
<dbReference type="AlphaFoldDB" id="A0A1I8PZK0"/>
<name>A0A1I8PZK0_STOCA</name>
<protein>
    <recommendedName>
        <fullName evidence="5">ZP domain-containing protein</fullName>
    </recommendedName>
</protein>
<organism evidence="3 4">
    <name type="scientific">Stomoxys calcitrans</name>
    <name type="common">Stable fly</name>
    <name type="synonym">Conops calcitrans</name>
    <dbReference type="NCBI Taxonomy" id="35570"/>
    <lineage>
        <taxon>Eukaryota</taxon>
        <taxon>Metazoa</taxon>
        <taxon>Ecdysozoa</taxon>
        <taxon>Arthropoda</taxon>
        <taxon>Hexapoda</taxon>
        <taxon>Insecta</taxon>
        <taxon>Pterygota</taxon>
        <taxon>Neoptera</taxon>
        <taxon>Endopterygota</taxon>
        <taxon>Diptera</taxon>
        <taxon>Brachycera</taxon>
        <taxon>Muscomorpha</taxon>
        <taxon>Muscoidea</taxon>
        <taxon>Muscidae</taxon>
        <taxon>Stomoxys</taxon>
    </lineage>
</organism>
<evidence type="ECO:0000256" key="2">
    <source>
        <dbReference type="SAM" id="Phobius"/>
    </source>
</evidence>
<gene>
    <name evidence="3" type="primary">106083995</name>
</gene>
<keyword evidence="4" id="KW-1185">Reference proteome</keyword>
<dbReference type="EnsemblMetazoa" id="SCAU012488-RA">
    <property type="protein sequence ID" value="SCAU012488-PA"/>
    <property type="gene ID" value="SCAU012488"/>
</dbReference>
<dbReference type="STRING" id="35570.A0A1I8PZK0"/>
<reference evidence="3" key="1">
    <citation type="submission" date="2020-05" db="UniProtKB">
        <authorList>
            <consortium name="EnsemblMetazoa"/>
        </authorList>
    </citation>
    <scope>IDENTIFICATION</scope>
    <source>
        <strain evidence="3">USDA</strain>
    </source>
</reference>
<evidence type="ECO:0008006" key="5">
    <source>
        <dbReference type="Google" id="ProtNLM"/>
    </source>
</evidence>
<feature type="region of interest" description="Disordered" evidence="1">
    <location>
        <begin position="104"/>
        <end position="142"/>
    </location>
</feature>
<proteinExistence type="predicted"/>
<evidence type="ECO:0000313" key="4">
    <source>
        <dbReference type="Proteomes" id="UP000095300"/>
    </source>
</evidence>
<dbReference type="Proteomes" id="UP000095300">
    <property type="component" value="Unassembled WGS sequence"/>
</dbReference>
<dbReference type="PANTHER" id="PTHR39959:SF2">
    <property type="entry name" value="RE44287P"/>
    <property type="match status" value="1"/>
</dbReference>
<feature type="compositionally biased region" description="Low complexity" evidence="1">
    <location>
        <begin position="129"/>
        <end position="142"/>
    </location>
</feature>
<accession>A0A1I8PZK0</accession>
<keyword evidence="2" id="KW-1133">Transmembrane helix</keyword>
<dbReference type="PANTHER" id="PTHR39959">
    <property type="entry name" value="RE44287P-RELATED"/>
    <property type="match status" value="1"/>
</dbReference>
<evidence type="ECO:0000313" key="3">
    <source>
        <dbReference type="EnsemblMetazoa" id="SCAU012488-PA"/>
    </source>
</evidence>
<feature type="transmembrane region" description="Helical" evidence="2">
    <location>
        <begin position="543"/>
        <end position="565"/>
    </location>
</feature>
<keyword evidence="2" id="KW-0812">Transmembrane</keyword>
<keyword evidence="2" id="KW-0472">Membrane</keyword>
<sequence>MTTTSLVFNYNVDLSYFQHHHHIPHQQAIPVAFQPSYSGVYGPPPQPVYPGNPVGPSQVATPAPVAPVASSTTEFSLPEIVDNRSAKDERQFIPLIKQYLPPMEERPNYESPEQGNQDKYPFSGYNYQRPSTTPTTTTTRRPTSRPIVVEDLPPQVLPPIAPIIPAFENDEFDKPTFVSPTQGYDYSKPSTPAPVYLPASTDQQTLVQNTDPSIPPLRLRVHEMRCLQQTPGGGYFRTVLKVDSFIGATPTVDNDSSDKRCELKLHKSYVVIDLAGEDFTACGVQQCEEGLCLRLRFPAIRGMRTGSDSILTLHCKPQSRVAVKTHALKMTVVNEVQSRSLGTYAKGGSQNAFRTHVELLRKTPQGYARHVHGNEAVQLGEDLLLRAHVLAGDGWNFTKLTDVSLQRISPSGEMLNNVNLVTSQGCLNPSMKSICSQPPSYDAPLGYKLPFKAVMFQGMHSGEELLMTMRITGCLDSRDCQVAADQCFAPNGNLIRRKRDTLPTEQNRTEISEISKISFRVIMPGEHVPMTTADLPQADQSKAFILMGSIGFVALLVALGIFSILKLKK</sequence>
<evidence type="ECO:0000256" key="1">
    <source>
        <dbReference type="SAM" id="MobiDB-lite"/>
    </source>
</evidence>